<evidence type="ECO:0000256" key="4">
    <source>
        <dbReference type="ARBA" id="ARBA00022475"/>
    </source>
</evidence>
<dbReference type="RefSeq" id="WP_343184306.1">
    <property type="nucleotide sequence ID" value="NZ_JBCITM010000001.1"/>
</dbReference>
<keyword evidence="8 10" id="KW-0472">Membrane</keyword>
<dbReference type="PANTHER" id="PTHR47755">
    <property type="entry name" value="CELL DIVISION PROTEIN FTSX"/>
    <property type="match status" value="1"/>
</dbReference>
<evidence type="ECO:0000256" key="11">
    <source>
        <dbReference type="SAM" id="Phobius"/>
    </source>
</evidence>
<reference evidence="14 15" key="1">
    <citation type="submission" date="2024-04" db="EMBL/GenBank/DDBJ databases">
        <title>Genome sequencing and metabolic network reconstruction of aminoacids and betaine degradation by Anoxynatronum sibiricum.</title>
        <authorList>
            <person name="Detkova E.N."/>
            <person name="Boltjanskaja Y.V."/>
            <person name="Mardanov A.V."/>
            <person name="Kevbrin V."/>
        </authorList>
    </citation>
    <scope>NUCLEOTIDE SEQUENCE [LARGE SCALE GENOMIC DNA]</scope>
    <source>
        <strain evidence="14 15">Z-7981</strain>
    </source>
</reference>
<keyword evidence="4 10" id="KW-1003">Cell membrane</keyword>
<gene>
    <name evidence="14" type="ORF">AAIG11_00405</name>
</gene>
<dbReference type="PANTHER" id="PTHR47755:SF1">
    <property type="entry name" value="CELL DIVISION PROTEIN FTSX"/>
    <property type="match status" value="1"/>
</dbReference>
<comment type="function">
    <text evidence="10">Part of the ABC transporter FtsEX involved in asymmetric cellular division facilitating the initiation of sporulation.</text>
</comment>
<accession>A0ABU9VP38</accession>
<evidence type="ECO:0000256" key="6">
    <source>
        <dbReference type="ARBA" id="ARBA00022692"/>
    </source>
</evidence>
<evidence type="ECO:0000256" key="8">
    <source>
        <dbReference type="ARBA" id="ARBA00023136"/>
    </source>
</evidence>
<evidence type="ECO:0000259" key="13">
    <source>
        <dbReference type="Pfam" id="PF18075"/>
    </source>
</evidence>
<feature type="transmembrane region" description="Helical" evidence="11">
    <location>
        <begin position="27"/>
        <end position="49"/>
    </location>
</feature>
<name>A0ABU9VP38_9CLOT</name>
<comment type="similarity">
    <text evidence="2 10">Belongs to the ABC-4 integral membrane protein family. FtsX subfamily.</text>
</comment>
<dbReference type="InterPro" id="IPR003838">
    <property type="entry name" value="ABC3_permease_C"/>
</dbReference>
<feature type="transmembrane region" description="Helical" evidence="11">
    <location>
        <begin position="272"/>
        <end position="289"/>
    </location>
</feature>
<evidence type="ECO:0000256" key="1">
    <source>
        <dbReference type="ARBA" id="ARBA00004651"/>
    </source>
</evidence>
<proteinExistence type="inferred from homology"/>
<evidence type="ECO:0000313" key="15">
    <source>
        <dbReference type="Proteomes" id="UP001407405"/>
    </source>
</evidence>
<evidence type="ECO:0000313" key="14">
    <source>
        <dbReference type="EMBL" id="MEN1758919.1"/>
    </source>
</evidence>
<feature type="transmembrane region" description="Helical" evidence="11">
    <location>
        <begin position="212"/>
        <end position="238"/>
    </location>
</feature>
<dbReference type="EMBL" id="JBCITM010000001">
    <property type="protein sequence ID" value="MEN1758919.1"/>
    <property type="molecule type" value="Genomic_DNA"/>
</dbReference>
<feature type="domain" description="ABC3 transporter permease C-terminal" evidence="12">
    <location>
        <begin position="175"/>
        <end position="291"/>
    </location>
</feature>
<keyword evidence="6 11" id="KW-0812">Transmembrane</keyword>
<evidence type="ECO:0000256" key="9">
    <source>
        <dbReference type="ARBA" id="ARBA00023306"/>
    </source>
</evidence>
<evidence type="ECO:0000256" key="5">
    <source>
        <dbReference type="ARBA" id="ARBA00022618"/>
    </source>
</evidence>
<evidence type="ECO:0000256" key="3">
    <source>
        <dbReference type="ARBA" id="ARBA00021907"/>
    </source>
</evidence>
<keyword evidence="5 10" id="KW-0132">Cell division</keyword>
<keyword evidence="15" id="KW-1185">Reference proteome</keyword>
<comment type="caution">
    <text evidence="14">The sequence shown here is derived from an EMBL/GenBank/DDBJ whole genome shotgun (WGS) entry which is preliminary data.</text>
</comment>
<dbReference type="Gene3D" id="3.30.70.3040">
    <property type="match status" value="1"/>
</dbReference>
<dbReference type="Proteomes" id="UP001407405">
    <property type="component" value="Unassembled WGS sequence"/>
</dbReference>
<organism evidence="14 15">
    <name type="scientific">Anoxynatronum sibiricum</name>
    <dbReference type="NCBI Taxonomy" id="210623"/>
    <lineage>
        <taxon>Bacteria</taxon>
        <taxon>Bacillati</taxon>
        <taxon>Bacillota</taxon>
        <taxon>Clostridia</taxon>
        <taxon>Eubacteriales</taxon>
        <taxon>Clostridiaceae</taxon>
        <taxon>Anoxynatronum</taxon>
    </lineage>
</organism>
<keyword evidence="7 11" id="KW-1133">Transmembrane helix</keyword>
<evidence type="ECO:0000256" key="2">
    <source>
        <dbReference type="ARBA" id="ARBA00007379"/>
    </source>
</evidence>
<dbReference type="Pfam" id="PF18075">
    <property type="entry name" value="FtsX_ECD"/>
    <property type="match status" value="1"/>
</dbReference>
<sequence length="296" mass="32371">MKKSLVNLGYFIREAFTLLRLNGISHLLSFVSIALAFFLLSLVVSTWWVSLQIIDTLQQEAEISVFISEDINQTDQEALTASIAAIPGVLGVRMVSETEAFEQMAAILGEEAEVLTYFDENPFDAYLETSVDPNQAAVIYQELILLPGVRHIRDNREVLHQIQSLTNLQRVLGLLFIAAAGTATLVVISHLIRQGVYQNRDQIHTLKLLGAPPAFIALPFLMVGLGLTLGGGLLATLFTRWALHLGYQQLAAPLPFIPLPPLTVLFRNTSLVILSLSLLLGIAGSAMGLKASRIQS</sequence>
<dbReference type="Pfam" id="PF02687">
    <property type="entry name" value="FtsX"/>
    <property type="match status" value="1"/>
</dbReference>
<evidence type="ECO:0000259" key="12">
    <source>
        <dbReference type="Pfam" id="PF02687"/>
    </source>
</evidence>
<dbReference type="PIRSF" id="PIRSF003097">
    <property type="entry name" value="FtsX"/>
    <property type="match status" value="1"/>
</dbReference>
<comment type="subcellular location">
    <subcellularLocation>
        <location evidence="1">Cell membrane</location>
        <topology evidence="1">Multi-pass membrane protein</topology>
    </subcellularLocation>
</comment>
<keyword evidence="9 10" id="KW-0131">Cell cycle</keyword>
<dbReference type="InterPro" id="IPR004513">
    <property type="entry name" value="FtsX"/>
</dbReference>
<dbReference type="InterPro" id="IPR040690">
    <property type="entry name" value="FtsX_ECD"/>
</dbReference>
<feature type="domain" description="FtsX extracellular" evidence="13">
    <location>
        <begin position="62"/>
        <end position="151"/>
    </location>
</feature>
<evidence type="ECO:0000256" key="10">
    <source>
        <dbReference type="PIRNR" id="PIRNR003097"/>
    </source>
</evidence>
<protein>
    <recommendedName>
        <fullName evidence="3 10">Cell division protein FtsX</fullName>
    </recommendedName>
</protein>
<evidence type="ECO:0000256" key="7">
    <source>
        <dbReference type="ARBA" id="ARBA00022989"/>
    </source>
</evidence>
<feature type="transmembrane region" description="Helical" evidence="11">
    <location>
        <begin position="171"/>
        <end position="192"/>
    </location>
</feature>